<reference evidence="1" key="1">
    <citation type="journal article" date="2015" name="Nature">
        <title>Complex archaea that bridge the gap between prokaryotes and eukaryotes.</title>
        <authorList>
            <person name="Spang A."/>
            <person name="Saw J.H."/>
            <person name="Jorgensen S.L."/>
            <person name="Zaremba-Niedzwiedzka K."/>
            <person name="Martijn J."/>
            <person name="Lind A.E."/>
            <person name="van Eijk R."/>
            <person name="Schleper C."/>
            <person name="Guy L."/>
            <person name="Ettema T.J."/>
        </authorList>
    </citation>
    <scope>NUCLEOTIDE SEQUENCE</scope>
</reference>
<comment type="caution">
    <text evidence="1">The sequence shown here is derived from an EMBL/GenBank/DDBJ whole genome shotgun (WGS) entry which is preliminary data.</text>
</comment>
<organism evidence="1">
    <name type="scientific">marine sediment metagenome</name>
    <dbReference type="NCBI Taxonomy" id="412755"/>
    <lineage>
        <taxon>unclassified sequences</taxon>
        <taxon>metagenomes</taxon>
        <taxon>ecological metagenomes</taxon>
    </lineage>
</organism>
<proteinExistence type="predicted"/>
<protein>
    <submittedName>
        <fullName evidence="1">Uncharacterized protein</fullName>
    </submittedName>
</protein>
<accession>A0A0F9W9P1</accession>
<gene>
    <name evidence="1" type="ORF">LCGC14_0386960</name>
</gene>
<evidence type="ECO:0000313" key="1">
    <source>
        <dbReference type="EMBL" id="KKN74803.1"/>
    </source>
</evidence>
<dbReference type="EMBL" id="LAZR01000320">
    <property type="protein sequence ID" value="KKN74803.1"/>
    <property type="molecule type" value="Genomic_DNA"/>
</dbReference>
<sequence>MPKKLISMRISGLTERQIAELTARLGMNQTEVVTVAVDQFYGRQETGSMKITIVDTKPELDPYHADTGGASYTGIHLEPVNREIHVYQEYHDNSTPMEEWLFQTISWSLHEHPLESRMCDWLETHMEDFAVMCDNHVVEWDGSNQRGKFTSDAAGEAYDRINEELASGYLCCYGPEDGYSLWNTDVWLEAVEHQAAGKTNAELKQMAPDFEPDDEEHIVLIEDILDVLKRYRDEAAENA</sequence>
<name>A0A0F9W9P1_9ZZZZ</name>
<dbReference type="AlphaFoldDB" id="A0A0F9W9P1"/>